<dbReference type="EMBL" id="JAFLNF010000005">
    <property type="protein sequence ID" value="MBO0346254.1"/>
    <property type="molecule type" value="Genomic_DNA"/>
</dbReference>
<dbReference type="GO" id="GO:0050334">
    <property type="term" value="F:thiaminase activity"/>
    <property type="evidence" value="ECO:0007669"/>
    <property type="project" value="UniProtKB-EC"/>
</dbReference>
<dbReference type="NCBIfam" id="TIGR04306">
    <property type="entry name" value="salvage_TenA"/>
    <property type="match status" value="1"/>
</dbReference>
<keyword evidence="4" id="KW-1185">Reference proteome</keyword>
<dbReference type="Gene3D" id="1.20.910.10">
    <property type="entry name" value="Heme oxygenase-like"/>
    <property type="match status" value="1"/>
</dbReference>
<accession>A0A939J9T8</accession>
<dbReference type="GO" id="GO:0009228">
    <property type="term" value="P:thiamine biosynthetic process"/>
    <property type="evidence" value="ECO:0007669"/>
    <property type="project" value="UniProtKB-KW"/>
</dbReference>
<comment type="function">
    <text evidence="1">Catalyzes an amino-pyrimidine hydrolysis reaction at the C5' of the pyrimidine moiety of thiamine compounds, a reaction that is part of a thiamine salvage pathway.</text>
</comment>
<comment type="caution">
    <text evidence="3">The sequence shown here is derived from an EMBL/GenBank/DDBJ whole genome shotgun (WGS) entry which is preliminary data.</text>
</comment>
<reference evidence="3" key="1">
    <citation type="submission" date="2021-03" db="EMBL/GenBank/DDBJ databases">
        <title>Roseibium sp. CAU 1637 isolated from Incheon.</title>
        <authorList>
            <person name="Kim W."/>
        </authorList>
    </citation>
    <scope>NUCLEOTIDE SEQUENCE</scope>
    <source>
        <strain evidence="3">CAU 1637</strain>
    </source>
</reference>
<dbReference type="AlphaFoldDB" id="A0A939J9T8"/>
<protein>
    <recommendedName>
        <fullName evidence="1">Aminopyrimidine aminohydrolase</fullName>
        <ecNumber evidence="1">3.5.99.2</ecNumber>
    </recommendedName>
</protein>
<proteinExistence type="inferred from homology"/>
<gene>
    <name evidence="3" type="primary">tenA</name>
    <name evidence="3" type="ORF">J0X15_13555</name>
</gene>
<evidence type="ECO:0000256" key="1">
    <source>
        <dbReference type="RuleBase" id="RU363093"/>
    </source>
</evidence>
<feature type="domain" description="Thiaminase-2/PQQC" evidence="2">
    <location>
        <begin position="16"/>
        <end position="219"/>
    </location>
</feature>
<dbReference type="InterPro" id="IPR016084">
    <property type="entry name" value="Haem_Oase-like_multi-hlx"/>
</dbReference>
<dbReference type="GO" id="GO:0005829">
    <property type="term" value="C:cytosol"/>
    <property type="evidence" value="ECO:0007669"/>
    <property type="project" value="TreeGrafter"/>
</dbReference>
<dbReference type="SUPFAM" id="SSF48613">
    <property type="entry name" value="Heme oxygenase-like"/>
    <property type="match status" value="1"/>
</dbReference>
<evidence type="ECO:0000313" key="3">
    <source>
        <dbReference type="EMBL" id="MBO0346254.1"/>
    </source>
</evidence>
<keyword evidence="1" id="KW-0378">Hydrolase</keyword>
<dbReference type="RefSeq" id="WP_206941677.1">
    <property type="nucleotide sequence ID" value="NZ_JAFLNF010000005.1"/>
</dbReference>
<comment type="catalytic activity">
    <reaction evidence="1">
        <text>4-amino-5-aminomethyl-2-methylpyrimidine + H2O = 4-amino-5-hydroxymethyl-2-methylpyrimidine + NH4(+)</text>
        <dbReference type="Rhea" id="RHEA:31799"/>
        <dbReference type="ChEBI" id="CHEBI:15377"/>
        <dbReference type="ChEBI" id="CHEBI:16892"/>
        <dbReference type="ChEBI" id="CHEBI:28938"/>
        <dbReference type="ChEBI" id="CHEBI:63416"/>
        <dbReference type="EC" id="3.5.99.2"/>
    </reaction>
</comment>
<dbReference type="Pfam" id="PF03070">
    <property type="entry name" value="TENA_THI-4"/>
    <property type="match status" value="1"/>
</dbReference>
<comment type="pathway">
    <text evidence="1">Cofactor biosynthesis; thiamine diphosphate biosynthesis.</text>
</comment>
<dbReference type="Proteomes" id="UP000664779">
    <property type="component" value="Unassembled WGS sequence"/>
</dbReference>
<dbReference type="InterPro" id="IPR050967">
    <property type="entry name" value="Thiamine_Salvage_TenA"/>
</dbReference>
<sequence>MAGLFDRLKTDCSSEWNAYTRHAFVTSMADGTLPQPAFRTYLQQDYLFLIHFSRAYALAVYKAPGLADMRQALAGLKTIMDVEMDLHVELCATWGITKDELEHMPEASETLAYTRFVLESGLRGDLLDLQVALAPCILGYGEIGQQNRAATPHGPMAAAYQRWFGEYASDEYAEAASDFADWMNRTADVYLTEARYSNVRRIFSQATRLEADFWQMGLNAAD</sequence>
<evidence type="ECO:0000313" key="4">
    <source>
        <dbReference type="Proteomes" id="UP000664779"/>
    </source>
</evidence>
<dbReference type="PANTHER" id="PTHR43198:SF2">
    <property type="entry name" value="SI:CH1073-67J19.1-RELATED"/>
    <property type="match status" value="1"/>
</dbReference>
<dbReference type="CDD" id="cd19367">
    <property type="entry name" value="TenA_C_ScTHI20-like"/>
    <property type="match status" value="1"/>
</dbReference>
<dbReference type="InterPro" id="IPR027574">
    <property type="entry name" value="Thiaminase_II"/>
</dbReference>
<comment type="similarity">
    <text evidence="1">Belongs to the TenA family.</text>
</comment>
<organism evidence="3 4">
    <name type="scientific">Roseibium limicola</name>
    <dbReference type="NCBI Taxonomy" id="2816037"/>
    <lineage>
        <taxon>Bacteria</taxon>
        <taxon>Pseudomonadati</taxon>
        <taxon>Pseudomonadota</taxon>
        <taxon>Alphaproteobacteria</taxon>
        <taxon>Hyphomicrobiales</taxon>
        <taxon>Stappiaceae</taxon>
        <taxon>Roseibium</taxon>
    </lineage>
</organism>
<evidence type="ECO:0000259" key="2">
    <source>
        <dbReference type="Pfam" id="PF03070"/>
    </source>
</evidence>
<name>A0A939J9T8_9HYPH</name>
<dbReference type="InterPro" id="IPR004305">
    <property type="entry name" value="Thiaminase-2/PQQC"/>
</dbReference>
<dbReference type="EC" id="3.5.99.2" evidence="1"/>
<keyword evidence="1" id="KW-0784">Thiamine biosynthesis</keyword>
<dbReference type="PANTHER" id="PTHR43198">
    <property type="entry name" value="BIFUNCTIONAL TH2 PROTEIN"/>
    <property type="match status" value="1"/>
</dbReference>
<comment type="catalytic activity">
    <reaction evidence="1">
        <text>thiamine + H2O = 5-(2-hydroxyethyl)-4-methylthiazole + 4-amino-5-hydroxymethyl-2-methylpyrimidine + H(+)</text>
        <dbReference type="Rhea" id="RHEA:17509"/>
        <dbReference type="ChEBI" id="CHEBI:15377"/>
        <dbReference type="ChEBI" id="CHEBI:15378"/>
        <dbReference type="ChEBI" id="CHEBI:16892"/>
        <dbReference type="ChEBI" id="CHEBI:17957"/>
        <dbReference type="ChEBI" id="CHEBI:18385"/>
        <dbReference type="EC" id="3.5.99.2"/>
    </reaction>
</comment>